<dbReference type="PANTHER" id="PTHR43685:SF2">
    <property type="entry name" value="GLYCOSYLTRANSFERASE 2-LIKE DOMAIN-CONTAINING PROTEIN"/>
    <property type="match status" value="1"/>
</dbReference>
<dbReference type="InterPro" id="IPR029044">
    <property type="entry name" value="Nucleotide-diphossugar_trans"/>
</dbReference>
<feature type="domain" description="Glycosyltransferase 2-like" evidence="1">
    <location>
        <begin position="3"/>
        <end position="168"/>
    </location>
</feature>
<dbReference type="Pfam" id="PF00535">
    <property type="entry name" value="Glycos_transf_2"/>
    <property type="match status" value="1"/>
</dbReference>
<comment type="caution">
    <text evidence="2">The sequence shown here is derived from an EMBL/GenBank/DDBJ whole genome shotgun (WGS) entry which is preliminary data.</text>
</comment>
<protein>
    <submittedName>
        <fullName evidence="2">Glycosyltransferase</fullName>
        <ecNumber evidence="2">2.4.-.-</ecNumber>
    </submittedName>
</protein>
<dbReference type="RefSeq" id="WP_341689235.1">
    <property type="nucleotide sequence ID" value="NZ_JBBYHS010000002.1"/>
</dbReference>
<keyword evidence="2" id="KW-0808">Transferase</keyword>
<evidence type="ECO:0000259" key="1">
    <source>
        <dbReference type="Pfam" id="PF00535"/>
    </source>
</evidence>
<name>A0ABU9ILT1_9FLAO</name>
<keyword evidence="2" id="KW-0328">Glycosyltransferase</keyword>
<dbReference type="GO" id="GO:0016757">
    <property type="term" value="F:glycosyltransferase activity"/>
    <property type="evidence" value="ECO:0007669"/>
    <property type="project" value="UniProtKB-KW"/>
</dbReference>
<evidence type="ECO:0000313" key="2">
    <source>
        <dbReference type="EMBL" id="MEL1252652.1"/>
    </source>
</evidence>
<keyword evidence="3" id="KW-1185">Reference proteome</keyword>
<organism evidence="2 3">
    <name type="scientific">Flavobacterium calami</name>
    <dbReference type="NCBI Taxonomy" id="3139144"/>
    <lineage>
        <taxon>Bacteria</taxon>
        <taxon>Pseudomonadati</taxon>
        <taxon>Bacteroidota</taxon>
        <taxon>Flavobacteriia</taxon>
        <taxon>Flavobacteriales</taxon>
        <taxon>Flavobacteriaceae</taxon>
        <taxon>Flavobacterium</taxon>
    </lineage>
</organism>
<dbReference type="PANTHER" id="PTHR43685">
    <property type="entry name" value="GLYCOSYLTRANSFERASE"/>
    <property type="match status" value="1"/>
</dbReference>
<dbReference type="Gene3D" id="3.90.550.10">
    <property type="entry name" value="Spore Coat Polysaccharide Biosynthesis Protein SpsA, Chain A"/>
    <property type="match status" value="1"/>
</dbReference>
<dbReference type="SUPFAM" id="SSF53448">
    <property type="entry name" value="Nucleotide-diphospho-sugar transferases"/>
    <property type="match status" value="1"/>
</dbReference>
<reference evidence="2 3" key="1">
    <citation type="submission" date="2024-04" db="EMBL/GenBank/DDBJ databases">
        <title>Flavobacterium sp. DGU38 16S ribosomal RNA gene Genome sequencing and assembly.</title>
        <authorList>
            <person name="Park S."/>
        </authorList>
    </citation>
    <scope>NUCLEOTIDE SEQUENCE [LARGE SCALE GENOMIC DNA]</scope>
    <source>
        <strain evidence="2 3">DGU38</strain>
    </source>
</reference>
<dbReference type="InterPro" id="IPR050834">
    <property type="entry name" value="Glycosyltransf_2"/>
</dbReference>
<evidence type="ECO:0000313" key="3">
    <source>
        <dbReference type="Proteomes" id="UP001485226"/>
    </source>
</evidence>
<sequence>MITIIYPFRNRELNRIKNSLDSLTNQSNKGFNVVFVDYGSDLEIASSAQELLKQYEFVKYIYSYHNNQPWSRSKAINIGLRFTETEYVFIADIDIIFHCRFIDLLFELKNEKQNFYFQVGYLSESESKELKEFENYTIVSKSIPEGQGLSFFKLDCLLKIGGYDEFFHFWGAEDEDLHFRLQNAGFHSEFYNKEILLLHQWHTSFENLKKKQLTIEPMLSDIFALNKQKMRFNQKNKIIKVNYADWGKLITEQEFQILNNSPKSVVLLNKKHIIENFIDIILPNTNGEVINVVFKDHLYRFSLNYKIKRLLRIKTHEYYSLKEINDLLLKNLVIHYRSCLYNYKVNTDLKSIQLKIKK</sequence>
<proteinExistence type="predicted"/>
<dbReference type="EMBL" id="JBBYHS010000002">
    <property type="protein sequence ID" value="MEL1252652.1"/>
    <property type="molecule type" value="Genomic_DNA"/>
</dbReference>
<gene>
    <name evidence="2" type="ORF">AAEO57_02590</name>
</gene>
<dbReference type="Proteomes" id="UP001485226">
    <property type="component" value="Unassembled WGS sequence"/>
</dbReference>
<dbReference type="InterPro" id="IPR001173">
    <property type="entry name" value="Glyco_trans_2-like"/>
</dbReference>
<accession>A0ABU9ILT1</accession>
<dbReference type="EC" id="2.4.-.-" evidence="2"/>